<proteinExistence type="predicted"/>
<dbReference type="PANTHER" id="PTHR11638:SF18">
    <property type="entry name" value="HEAT SHOCK PROTEIN 104"/>
    <property type="match status" value="1"/>
</dbReference>
<dbReference type="InterPro" id="IPR003959">
    <property type="entry name" value="ATPase_AAA_core"/>
</dbReference>
<dbReference type="PANTHER" id="PTHR11638">
    <property type="entry name" value="ATP-DEPENDENT CLP PROTEASE"/>
    <property type="match status" value="1"/>
</dbReference>
<protein>
    <submittedName>
        <fullName evidence="4">AAA family ATPase</fullName>
    </submittedName>
</protein>
<dbReference type="Gene3D" id="3.40.50.300">
    <property type="entry name" value="P-loop containing nucleotide triphosphate hydrolases"/>
    <property type="match status" value="1"/>
</dbReference>
<organism evidence="4 5">
    <name type="scientific">Kutzneria chonburiensis</name>
    <dbReference type="NCBI Taxonomy" id="1483604"/>
    <lineage>
        <taxon>Bacteria</taxon>
        <taxon>Bacillati</taxon>
        <taxon>Actinomycetota</taxon>
        <taxon>Actinomycetes</taxon>
        <taxon>Pseudonocardiales</taxon>
        <taxon>Pseudonocardiaceae</taxon>
        <taxon>Kutzneria</taxon>
    </lineage>
</organism>
<dbReference type="CDD" id="cd19499">
    <property type="entry name" value="RecA-like_ClpB_Hsp104-like"/>
    <property type="match status" value="1"/>
</dbReference>
<keyword evidence="1" id="KW-0547">Nucleotide-binding</keyword>
<evidence type="ECO:0000256" key="1">
    <source>
        <dbReference type="ARBA" id="ARBA00022741"/>
    </source>
</evidence>
<evidence type="ECO:0000313" key="5">
    <source>
        <dbReference type="Proteomes" id="UP001589810"/>
    </source>
</evidence>
<name>A0ABV6MNP6_9PSEU</name>
<dbReference type="InterPro" id="IPR050130">
    <property type="entry name" value="ClpA_ClpB"/>
</dbReference>
<dbReference type="PRINTS" id="PR00300">
    <property type="entry name" value="CLPPROTEASEA"/>
</dbReference>
<dbReference type="Proteomes" id="UP001589810">
    <property type="component" value="Unassembled WGS sequence"/>
</dbReference>
<dbReference type="EMBL" id="JBHLUD010000002">
    <property type="protein sequence ID" value="MFC0541925.1"/>
    <property type="molecule type" value="Genomic_DNA"/>
</dbReference>
<feature type="domain" description="AAA+ ATPase" evidence="3">
    <location>
        <begin position="333"/>
        <end position="521"/>
    </location>
</feature>
<dbReference type="Pfam" id="PF07724">
    <property type="entry name" value="AAA_2"/>
    <property type="match status" value="1"/>
</dbReference>
<dbReference type="RefSeq" id="WP_273942037.1">
    <property type="nucleotide sequence ID" value="NZ_CP097263.1"/>
</dbReference>
<sequence>MSRLSRDYPEWAHEVDARLPVAAQVVLAGNVDDLHLCPVATPSGTMFSLRQTHQVLDDVLTANAYSVVLHWHVAAGLSVLSETVPGTAQKIVGDEVWGTRAEPTAAGLTVLLERVVRARQCRVAVVVDGAHRLSPDPRALDVHRMFVAGQFLSQDAPRVSMGPKERPGVYNTVIWLADRESALPSWLVGATRVSVVSLPQPGLAARRRTADVLVGGLPGYQELPERERAQVAVDLAEQTEGMRLADMMAVTPAARDRGIPAHDVGDAVRFLRSGVDRSPWRDDDLLARIRDAARSLNEVVLGQPRAVRHVVDVLARAALGLSGAQSSGHPTRPKGVMFFAGPTGVGKTELAKQIAKIVFGREEAMLRFDMSEFAAEHHEARLLGAPPGYVGHGEGGELTNAVRRNPFRLLLFDEIDKANPRILDKFLQILEDGRLTDASGSTVYFTETLIVFTSNAGMMRRVKDAEGKELDEYEPVVKPGTCYAVLESAVRTAIHDAFVKIGRPELMNRIGDNVVVFNYITATVARDLLRRNLDHLTATVRKQSGYQVDVTDGVRAVLDVEVGKDNRLVFGGRSVNTVVESRVLNPLGRELITMAPNARCTVTEVWEDEDGPGLQAEEGMR</sequence>
<dbReference type="SUPFAM" id="SSF52540">
    <property type="entry name" value="P-loop containing nucleoside triphosphate hydrolases"/>
    <property type="match status" value="1"/>
</dbReference>
<gene>
    <name evidence="4" type="ORF">ACFFH7_10565</name>
</gene>
<keyword evidence="2" id="KW-0067">ATP-binding</keyword>
<evidence type="ECO:0000256" key="2">
    <source>
        <dbReference type="ARBA" id="ARBA00022840"/>
    </source>
</evidence>
<evidence type="ECO:0000313" key="4">
    <source>
        <dbReference type="EMBL" id="MFC0541925.1"/>
    </source>
</evidence>
<comment type="caution">
    <text evidence="4">The sequence shown here is derived from an EMBL/GenBank/DDBJ whole genome shotgun (WGS) entry which is preliminary data.</text>
</comment>
<reference evidence="4 5" key="1">
    <citation type="submission" date="2024-09" db="EMBL/GenBank/DDBJ databases">
        <authorList>
            <person name="Sun Q."/>
            <person name="Mori K."/>
        </authorList>
    </citation>
    <scope>NUCLEOTIDE SEQUENCE [LARGE SCALE GENOMIC DNA]</scope>
    <source>
        <strain evidence="4 5">TBRC 1432</strain>
    </source>
</reference>
<keyword evidence="5" id="KW-1185">Reference proteome</keyword>
<dbReference type="SMART" id="SM00382">
    <property type="entry name" value="AAA"/>
    <property type="match status" value="1"/>
</dbReference>
<dbReference type="InterPro" id="IPR003593">
    <property type="entry name" value="AAA+_ATPase"/>
</dbReference>
<evidence type="ECO:0000259" key="3">
    <source>
        <dbReference type="SMART" id="SM00382"/>
    </source>
</evidence>
<dbReference type="InterPro" id="IPR027417">
    <property type="entry name" value="P-loop_NTPase"/>
</dbReference>
<dbReference type="InterPro" id="IPR001270">
    <property type="entry name" value="ClpA/B"/>
</dbReference>
<accession>A0ABV6MNP6</accession>